<feature type="transmembrane region" description="Helical" evidence="1">
    <location>
        <begin position="211"/>
        <end position="229"/>
    </location>
</feature>
<dbReference type="OrthoDB" id="270162at2"/>
<keyword evidence="1" id="KW-0812">Transmembrane</keyword>
<keyword evidence="1" id="KW-0472">Membrane</keyword>
<proteinExistence type="predicted"/>
<dbReference type="Pfam" id="PF06912">
    <property type="entry name" value="DUF1275"/>
    <property type="match status" value="1"/>
</dbReference>
<feature type="transmembrane region" description="Helical" evidence="1">
    <location>
        <begin position="59"/>
        <end position="83"/>
    </location>
</feature>
<accession>A0A1I2I3S6</accession>
<keyword evidence="1" id="KW-1133">Transmembrane helix</keyword>
<feature type="transmembrane region" description="Helical" evidence="1">
    <location>
        <begin position="95"/>
        <end position="113"/>
    </location>
</feature>
<dbReference type="RefSeq" id="WP_091207791.1">
    <property type="nucleotide sequence ID" value="NZ_FONQ01000017.1"/>
</dbReference>
<dbReference type="Proteomes" id="UP000198596">
    <property type="component" value="Unassembled WGS sequence"/>
</dbReference>
<evidence type="ECO:0000313" key="2">
    <source>
        <dbReference type="EMBL" id="SFF35737.1"/>
    </source>
</evidence>
<protein>
    <submittedName>
        <fullName evidence="2">Uncharacterized membrane protein YoaK, UPF0700 family</fullName>
    </submittedName>
</protein>
<dbReference type="InterPro" id="IPR010699">
    <property type="entry name" value="DUF1275"/>
</dbReference>
<reference evidence="3" key="1">
    <citation type="submission" date="2016-10" db="EMBL/GenBank/DDBJ databases">
        <authorList>
            <person name="Varghese N."/>
            <person name="Submissions S."/>
        </authorList>
    </citation>
    <scope>NUCLEOTIDE SEQUENCE [LARGE SCALE GENOMIC DNA]</scope>
    <source>
        <strain evidence="3">CGMCC 1.9227</strain>
    </source>
</reference>
<name>A0A1I2I3S6_9FLAO</name>
<gene>
    <name evidence="2" type="ORF">SAMN04488131_11718</name>
</gene>
<dbReference type="EMBL" id="FONQ01000017">
    <property type="protein sequence ID" value="SFF35737.1"/>
    <property type="molecule type" value="Genomic_DNA"/>
</dbReference>
<dbReference type="AlphaFoldDB" id="A0A1I2I3S6"/>
<dbReference type="PANTHER" id="PTHR37314">
    <property type="entry name" value="SLR0142 PROTEIN"/>
    <property type="match status" value="1"/>
</dbReference>
<feature type="transmembrane region" description="Helical" evidence="1">
    <location>
        <begin position="184"/>
        <end position="205"/>
    </location>
</feature>
<dbReference type="PANTHER" id="PTHR37314:SF4">
    <property type="entry name" value="UPF0700 TRANSMEMBRANE PROTEIN YOAK"/>
    <property type="match status" value="1"/>
</dbReference>
<keyword evidence="3" id="KW-1185">Reference proteome</keyword>
<evidence type="ECO:0000256" key="1">
    <source>
        <dbReference type="SAM" id="Phobius"/>
    </source>
</evidence>
<sequence>MFRHQGKNRTFIHNLRLATLLSFVAGIVNVTGVLSIQTLTTNVTGHFAYFAEEIMKRDYAAAITFFVFTIFFLFGAFISNFLAELISKKHPNLSHVIPIALEMLVLIGVGIFGTQSDLSSIDGKWIAFSMLFAMGIQNSLVTKISQSTVRTTHLTGLFTDLGIELSQLFFYKKPEEKKKLKTSIYLRLSIILFFFIGCFAGGFLYNLLDMKTLFVAATFLMFALLYDYLRLQFHVIKRKTFHHKTILDK</sequence>
<organism evidence="2 3">
    <name type="scientific">Flavobacterium xueshanense</name>
    <dbReference type="NCBI Taxonomy" id="935223"/>
    <lineage>
        <taxon>Bacteria</taxon>
        <taxon>Pseudomonadati</taxon>
        <taxon>Bacteroidota</taxon>
        <taxon>Flavobacteriia</taxon>
        <taxon>Flavobacteriales</taxon>
        <taxon>Flavobacteriaceae</taxon>
        <taxon>Flavobacterium</taxon>
    </lineage>
</organism>
<evidence type="ECO:0000313" key="3">
    <source>
        <dbReference type="Proteomes" id="UP000198596"/>
    </source>
</evidence>
<feature type="transmembrane region" description="Helical" evidence="1">
    <location>
        <begin position="125"/>
        <end position="141"/>
    </location>
</feature>